<comment type="similarity">
    <text evidence="1">Belongs to the universal stress protein A family.</text>
</comment>
<dbReference type="OrthoDB" id="5877096at2"/>
<reference evidence="3 4" key="1">
    <citation type="submission" date="2018-11" db="EMBL/GenBank/DDBJ databases">
        <title>The draft genome sequence of Amphritea balenae JAMM 1525T.</title>
        <authorList>
            <person name="Fang Z."/>
            <person name="Zhang Y."/>
            <person name="Han X."/>
        </authorList>
    </citation>
    <scope>NUCLEOTIDE SEQUENCE [LARGE SCALE GENOMIC DNA]</scope>
    <source>
        <strain evidence="3 4">JAMM 1525</strain>
    </source>
</reference>
<name>A0A3P1ST39_9GAMM</name>
<evidence type="ECO:0000259" key="2">
    <source>
        <dbReference type="Pfam" id="PF00582"/>
    </source>
</evidence>
<sequence length="165" mass="18744">MLPEVRKILYSTDLSKSSTAAFEHATYIAKKTGAEIHILHVVEKLSNEAKITLQTYVMDRKSRHDLLQERVHNAESKLHQRQDNFWDSLHPDEAAVRQQIKSINVVEAFPAETILKYSKELDVDLIVMGTHEKGIMHTFLGSVAKNVLNRSQVPMMIIPIATKEG</sequence>
<dbReference type="Proteomes" id="UP000267535">
    <property type="component" value="Unassembled WGS sequence"/>
</dbReference>
<dbReference type="CDD" id="cd00293">
    <property type="entry name" value="USP-like"/>
    <property type="match status" value="1"/>
</dbReference>
<dbReference type="PANTHER" id="PTHR46268:SF6">
    <property type="entry name" value="UNIVERSAL STRESS PROTEIN UP12"/>
    <property type="match status" value="1"/>
</dbReference>
<dbReference type="SUPFAM" id="SSF52402">
    <property type="entry name" value="Adenine nucleotide alpha hydrolases-like"/>
    <property type="match status" value="1"/>
</dbReference>
<evidence type="ECO:0000313" key="4">
    <source>
        <dbReference type="Proteomes" id="UP000267535"/>
    </source>
</evidence>
<dbReference type="PANTHER" id="PTHR46268">
    <property type="entry name" value="STRESS RESPONSE PROTEIN NHAX"/>
    <property type="match status" value="1"/>
</dbReference>
<comment type="caution">
    <text evidence="3">The sequence shown here is derived from an EMBL/GenBank/DDBJ whole genome shotgun (WGS) entry which is preliminary data.</text>
</comment>
<dbReference type="InterPro" id="IPR014729">
    <property type="entry name" value="Rossmann-like_a/b/a_fold"/>
</dbReference>
<dbReference type="InterPro" id="IPR006015">
    <property type="entry name" value="Universal_stress_UspA"/>
</dbReference>
<feature type="domain" description="UspA" evidence="2">
    <location>
        <begin position="5"/>
        <end position="159"/>
    </location>
</feature>
<dbReference type="EMBL" id="RQXV01000005">
    <property type="protein sequence ID" value="RRC99342.1"/>
    <property type="molecule type" value="Genomic_DNA"/>
</dbReference>
<accession>A0A3P1ST39</accession>
<dbReference type="Gene3D" id="3.40.50.620">
    <property type="entry name" value="HUPs"/>
    <property type="match status" value="1"/>
</dbReference>
<organism evidence="3 4">
    <name type="scientific">Amphritea balenae</name>
    <dbReference type="NCBI Taxonomy" id="452629"/>
    <lineage>
        <taxon>Bacteria</taxon>
        <taxon>Pseudomonadati</taxon>
        <taxon>Pseudomonadota</taxon>
        <taxon>Gammaproteobacteria</taxon>
        <taxon>Oceanospirillales</taxon>
        <taxon>Oceanospirillaceae</taxon>
        <taxon>Amphritea</taxon>
    </lineage>
</organism>
<dbReference type="InterPro" id="IPR006016">
    <property type="entry name" value="UspA"/>
</dbReference>
<dbReference type="PRINTS" id="PR01438">
    <property type="entry name" value="UNVRSLSTRESS"/>
</dbReference>
<dbReference type="Pfam" id="PF00582">
    <property type="entry name" value="Usp"/>
    <property type="match status" value="1"/>
</dbReference>
<dbReference type="RefSeq" id="WP_124926180.1">
    <property type="nucleotide sequence ID" value="NZ_BMOH01000004.1"/>
</dbReference>
<evidence type="ECO:0000313" key="3">
    <source>
        <dbReference type="EMBL" id="RRC99342.1"/>
    </source>
</evidence>
<evidence type="ECO:0000256" key="1">
    <source>
        <dbReference type="ARBA" id="ARBA00008791"/>
    </source>
</evidence>
<keyword evidence="4" id="KW-1185">Reference proteome</keyword>
<gene>
    <name evidence="3" type="ORF">EHS89_10895</name>
</gene>
<dbReference type="AlphaFoldDB" id="A0A3P1ST39"/>
<proteinExistence type="inferred from homology"/>
<protein>
    <submittedName>
        <fullName evidence="3">Universal stress protein</fullName>
    </submittedName>
</protein>